<accession>A0A916RTF0</accession>
<dbReference type="InterPro" id="IPR011330">
    <property type="entry name" value="Glyco_hydro/deAcase_b/a-brl"/>
</dbReference>
<dbReference type="InterPro" id="IPR005501">
    <property type="entry name" value="LamB/YcsF/PxpA-like"/>
</dbReference>
<dbReference type="RefSeq" id="WP_188383274.1">
    <property type="nucleotide sequence ID" value="NZ_BMEY01000003.1"/>
</dbReference>
<dbReference type="Gene3D" id="3.20.20.370">
    <property type="entry name" value="Glycoside hydrolase/deacetylase"/>
    <property type="match status" value="1"/>
</dbReference>
<keyword evidence="1" id="KW-0547">Nucleotide-binding</keyword>
<proteinExistence type="inferred from homology"/>
<dbReference type="Pfam" id="PF03746">
    <property type="entry name" value="LamB_YcsF"/>
    <property type="match status" value="1"/>
</dbReference>
<dbReference type="PANTHER" id="PTHR30292">
    <property type="entry name" value="UNCHARACTERIZED PROTEIN YBGL-RELATED"/>
    <property type="match status" value="1"/>
</dbReference>
<gene>
    <name evidence="1" type="primary">pxpA</name>
    <name evidence="2" type="ORF">GCM10008025_06590</name>
</gene>
<dbReference type="GO" id="GO:0005975">
    <property type="term" value="P:carbohydrate metabolic process"/>
    <property type="evidence" value="ECO:0007669"/>
    <property type="project" value="InterPro"/>
</dbReference>
<dbReference type="EMBL" id="BMEY01000003">
    <property type="protein sequence ID" value="GGA65459.1"/>
    <property type="molecule type" value="Genomic_DNA"/>
</dbReference>
<dbReference type="NCBIfam" id="NF003816">
    <property type="entry name" value="PRK05406.1-5"/>
    <property type="match status" value="1"/>
</dbReference>
<dbReference type="AlphaFoldDB" id="A0A916RTF0"/>
<reference evidence="2" key="2">
    <citation type="submission" date="2020-09" db="EMBL/GenBank/DDBJ databases">
        <authorList>
            <person name="Sun Q."/>
            <person name="Zhou Y."/>
        </authorList>
    </citation>
    <scope>NUCLEOTIDE SEQUENCE</scope>
    <source>
        <strain evidence="2">CGMCC 1.12408</strain>
    </source>
</reference>
<name>A0A916RTF0_9BACI</name>
<reference evidence="2" key="1">
    <citation type="journal article" date="2014" name="Int. J. Syst. Evol. Microbiol.">
        <title>Complete genome sequence of Corynebacterium casei LMG S-19264T (=DSM 44701T), isolated from a smear-ripened cheese.</title>
        <authorList>
            <consortium name="US DOE Joint Genome Institute (JGI-PGF)"/>
            <person name="Walter F."/>
            <person name="Albersmeier A."/>
            <person name="Kalinowski J."/>
            <person name="Ruckert C."/>
        </authorList>
    </citation>
    <scope>NUCLEOTIDE SEQUENCE</scope>
    <source>
        <strain evidence="2">CGMCC 1.12408</strain>
    </source>
</reference>
<keyword evidence="1" id="KW-0378">Hydrolase</keyword>
<dbReference type="GO" id="GO:0005524">
    <property type="term" value="F:ATP binding"/>
    <property type="evidence" value="ECO:0007669"/>
    <property type="project" value="UniProtKB-UniRule"/>
</dbReference>
<dbReference type="PANTHER" id="PTHR30292:SF0">
    <property type="entry name" value="5-OXOPROLINASE SUBUNIT A"/>
    <property type="match status" value="1"/>
</dbReference>
<comment type="caution">
    <text evidence="2">The sequence shown here is derived from an EMBL/GenBank/DDBJ whole genome shotgun (WGS) entry which is preliminary data.</text>
</comment>
<dbReference type="CDD" id="cd10787">
    <property type="entry name" value="LamB_YcsF_like"/>
    <property type="match status" value="1"/>
</dbReference>
<comment type="subunit">
    <text evidence="1">Forms a complex composed of PxpA, PxpB and PxpC.</text>
</comment>
<comment type="function">
    <text evidence="1">Catalyzes the cleavage of 5-oxoproline to form L-glutamate coupled to the hydrolysis of ATP to ADP and inorganic phosphate.</text>
</comment>
<dbReference type="NCBIfam" id="NF003814">
    <property type="entry name" value="PRK05406.1-3"/>
    <property type="match status" value="1"/>
</dbReference>
<evidence type="ECO:0000313" key="2">
    <source>
        <dbReference type="EMBL" id="GGA65459.1"/>
    </source>
</evidence>
<keyword evidence="1" id="KW-0067">ATP-binding</keyword>
<dbReference type="Proteomes" id="UP000613512">
    <property type="component" value="Unassembled WGS sequence"/>
</dbReference>
<dbReference type="GO" id="GO:0017168">
    <property type="term" value="F:5-oxoprolinase (ATP-hydrolyzing) activity"/>
    <property type="evidence" value="ECO:0007669"/>
    <property type="project" value="UniProtKB-UniRule"/>
</dbReference>
<dbReference type="EC" id="3.5.2.9" evidence="1"/>
<keyword evidence="3" id="KW-1185">Reference proteome</keyword>
<dbReference type="SUPFAM" id="SSF88713">
    <property type="entry name" value="Glycoside hydrolase/deacetylase"/>
    <property type="match status" value="1"/>
</dbReference>
<protein>
    <recommendedName>
        <fullName evidence="1">5-oxoprolinase subunit A</fullName>
        <shortName evidence="1">5-OPase subunit A</shortName>
        <ecNumber evidence="1">3.5.2.9</ecNumber>
    </recommendedName>
    <alternativeName>
        <fullName evidence="1">5-oxoprolinase (ATP-hydrolyzing) subunit A</fullName>
    </alternativeName>
</protein>
<evidence type="ECO:0000313" key="3">
    <source>
        <dbReference type="Proteomes" id="UP000613512"/>
    </source>
</evidence>
<comment type="similarity">
    <text evidence="1">Belongs to the LamB/PxpA family.</text>
</comment>
<sequence>MKIIDLNCDMGESFGPYSLGNDHEVIQLISSVNIACGFHGGDPDVMDQTVAMAKKYHVGIGAHPGFPNLIGFGRWNMEIPEQTLTNMIIYQIGALDIFCKKHDVIMQHVKPHGNLNNMADKNTSIATSIVEAVQSVNSNLPLFVKPNSELERIAKRKGQPYVLELFADRAYNKDLTLVPRHQENAVITDSQVAAQRVIQMVKENTITAITGETIRVEGKTICVHGDTPSAIELIKDIRKLLEIENIKIGSPV</sequence>
<organism evidence="2 3">
    <name type="scientific">Ornithinibacillus halotolerans</name>
    <dbReference type="NCBI Taxonomy" id="1274357"/>
    <lineage>
        <taxon>Bacteria</taxon>
        <taxon>Bacillati</taxon>
        <taxon>Bacillota</taxon>
        <taxon>Bacilli</taxon>
        <taxon>Bacillales</taxon>
        <taxon>Bacillaceae</taxon>
        <taxon>Ornithinibacillus</taxon>
    </lineage>
</organism>
<comment type="catalytic activity">
    <reaction evidence="1">
        <text>5-oxo-L-proline + ATP + 2 H2O = L-glutamate + ADP + phosphate + H(+)</text>
        <dbReference type="Rhea" id="RHEA:10348"/>
        <dbReference type="ChEBI" id="CHEBI:15377"/>
        <dbReference type="ChEBI" id="CHEBI:15378"/>
        <dbReference type="ChEBI" id="CHEBI:29985"/>
        <dbReference type="ChEBI" id="CHEBI:30616"/>
        <dbReference type="ChEBI" id="CHEBI:43474"/>
        <dbReference type="ChEBI" id="CHEBI:58402"/>
        <dbReference type="ChEBI" id="CHEBI:456216"/>
        <dbReference type="EC" id="3.5.2.9"/>
    </reaction>
</comment>
<dbReference type="HAMAP" id="MF_00691">
    <property type="entry name" value="PxpA"/>
    <property type="match status" value="1"/>
</dbReference>
<evidence type="ECO:0000256" key="1">
    <source>
        <dbReference type="HAMAP-Rule" id="MF_00691"/>
    </source>
</evidence>